<dbReference type="EMBL" id="CDPU01000002">
    <property type="protein sequence ID" value="CEO45284.1"/>
    <property type="molecule type" value="Genomic_DNA"/>
</dbReference>
<proteinExistence type="predicted"/>
<dbReference type="PANTHER" id="PTHR47842">
    <property type="entry name" value="EXPRESSED PROTEIN"/>
    <property type="match status" value="1"/>
</dbReference>
<accession>A0A0B7JKN1</accession>
<sequence length="296" mass="32895">MKKTLILCFIHGFKGGESTFGDDYRFAEHLRDLVAAELPKINVKTLVYPKYETKGDLGETVSRFRSWLEDKVIDLEVATGTPSPTIDPSVRTILIGHSMGGIVAAEMVIAIASEQPIYSEDGIQKSAALPTSFNSLLFPYIQGVLAFDTPEGWTWVSSHLEFVGCLARAEELKKRVSYMVRLNEELRVGFANLYTRLGRAASSKNVSMVGTVLGSERTFCNLPRSQAAGVWKEAVNDKATDETVAHMTMFEPKENPDYETLSETAKTLIAEWVSKEWYETSEEPKPLLEQAPSVDS</sequence>
<reference evidence="2" key="1">
    <citation type="submission" date="2015-01" db="EMBL/GenBank/DDBJ databases">
        <authorList>
            <person name="Durling Mikael"/>
        </authorList>
    </citation>
    <scope>NUCLEOTIDE SEQUENCE</scope>
</reference>
<dbReference type="Gene3D" id="3.40.50.1820">
    <property type="entry name" value="alpha/beta hydrolase"/>
    <property type="match status" value="1"/>
</dbReference>
<feature type="domain" description="AB hydrolase-1" evidence="1">
    <location>
        <begin position="9"/>
        <end position="167"/>
    </location>
</feature>
<dbReference type="InterPro" id="IPR029058">
    <property type="entry name" value="AB_hydrolase_fold"/>
</dbReference>
<dbReference type="AlphaFoldDB" id="A0A0B7JKN1"/>
<dbReference type="Pfam" id="PF12697">
    <property type="entry name" value="Abhydrolase_6"/>
    <property type="match status" value="1"/>
</dbReference>
<dbReference type="SUPFAM" id="SSF53474">
    <property type="entry name" value="alpha/beta-Hydrolases"/>
    <property type="match status" value="1"/>
</dbReference>
<protein>
    <recommendedName>
        <fullName evidence="1">AB hydrolase-1 domain-containing protein</fullName>
    </recommendedName>
</protein>
<dbReference type="InterPro" id="IPR000073">
    <property type="entry name" value="AB_hydrolase_1"/>
</dbReference>
<evidence type="ECO:0000259" key="1">
    <source>
        <dbReference type="Pfam" id="PF12697"/>
    </source>
</evidence>
<gene>
    <name evidence="2" type="ORF">BN869_000001339_1</name>
</gene>
<evidence type="ECO:0000313" key="2">
    <source>
        <dbReference type="EMBL" id="CEO45284.1"/>
    </source>
</evidence>
<name>A0A0B7JKN1_BIOOC</name>
<organism evidence="2">
    <name type="scientific">Bionectria ochroleuca</name>
    <name type="common">Gliocladium roseum</name>
    <dbReference type="NCBI Taxonomy" id="29856"/>
    <lineage>
        <taxon>Eukaryota</taxon>
        <taxon>Fungi</taxon>
        <taxon>Dikarya</taxon>
        <taxon>Ascomycota</taxon>
        <taxon>Pezizomycotina</taxon>
        <taxon>Sordariomycetes</taxon>
        <taxon>Hypocreomycetidae</taxon>
        <taxon>Hypocreales</taxon>
        <taxon>Bionectriaceae</taxon>
        <taxon>Clonostachys</taxon>
    </lineage>
</organism>
<dbReference type="PANTHER" id="PTHR47842:SF1">
    <property type="entry name" value="DUF676 DOMAIN-CONTAINING PROTEIN"/>
    <property type="match status" value="1"/>
</dbReference>